<comment type="similarity">
    <text evidence="1">Belongs to the AAA ATPase family.</text>
</comment>
<accession>A0A6C7NEG4</accession>
<dbReference type="InterPro" id="IPR050221">
    <property type="entry name" value="26S_Proteasome_ATPase"/>
</dbReference>
<dbReference type="Gene3D" id="3.40.50.300">
    <property type="entry name" value="P-loop containing nucleotide triphosphate hydrolases"/>
    <property type="match status" value="1"/>
</dbReference>
<dbReference type="SUPFAM" id="SSF52540">
    <property type="entry name" value="P-loop containing nucleoside triphosphate hydrolases"/>
    <property type="match status" value="1"/>
</dbReference>
<evidence type="ECO:0000256" key="1">
    <source>
        <dbReference type="ARBA" id="ARBA00006914"/>
    </source>
</evidence>
<dbReference type="InterPro" id="IPR003593">
    <property type="entry name" value="AAA+_ATPase"/>
</dbReference>
<dbReference type="EMBL" id="AAJCOT010000024">
    <property type="protein sequence ID" value="ECK6576123.1"/>
    <property type="molecule type" value="Genomic_DNA"/>
</dbReference>
<keyword evidence="2" id="KW-0547">Nucleotide-binding</keyword>
<keyword evidence="3 6" id="KW-0067">ATP-binding</keyword>
<dbReference type="InterPro" id="IPR003959">
    <property type="entry name" value="ATPase_AAA_core"/>
</dbReference>
<sequence>MEKLKNFLSLKNIEDTQIYKELKCAKNEALILRELCRNYVVSISSINAFTLLSTIFGNDKYLYLDALEDLKKLIERGFVNQNSSFFKSLENNKTQTLTLALLQSKLSLSEYFLEFLEAKPRLNFEKQEAYADYLEYLKDEFARIQLYERLSFIQKSAYNSEIKNQIKLYEKHIKERLKKSKFYNILADIFKEYNLEHKEQIIFLALLKEEYALSNESSISREMNSLLSLISENDLERHKNKKLLQENAPLLNLIEYDEYLNAFGDISKSFFIIDEILQRIINFEPKQSKKIKIESVLKDQDIFELIEPSTDINDIIMPENTKELLENILKQQDKKVLERLHSWGIKSNKNIEAKIIFYGPAGTGKTMSALAMAKSMKKSVLSFDCSKILSKWVGESEQNVRKIFDTYKNIVQTCKQSPILLLNEADQFLSTRVDGSSGSDKMHNQMQNIFLEQIERFSGVIIATTNFLESLDSAFSRRFDYKIEFKKPDFKDRLKIWEKFLPKKALFEKDFDINILSNYELSGAQILMVVKNTALKVAVSQDGVFKMQDFIESIQKELNSSFDKSKIVGF</sequence>
<dbReference type="Pfam" id="PF00004">
    <property type="entry name" value="AAA"/>
    <property type="match status" value="1"/>
</dbReference>
<dbReference type="GO" id="GO:0016887">
    <property type="term" value="F:ATP hydrolysis activity"/>
    <property type="evidence" value="ECO:0007669"/>
    <property type="project" value="InterPro"/>
</dbReference>
<dbReference type="AlphaFoldDB" id="A0A6C7NEG4"/>
<gene>
    <name evidence="5" type="ORF">FR170_05610</name>
    <name evidence="6" type="ORF">FR170_09035</name>
</gene>
<dbReference type="SMART" id="SM00382">
    <property type="entry name" value="AAA"/>
    <property type="match status" value="1"/>
</dbReference>
<dbReference type="CDD" id="cd19481">
    <property type="entry name" value="RecA-like_protease"/>
    <property type="match status" value="1"/>
</dbReference>
<dbReference type="InterPro" id="IPR027417">
    <property type="entry name" value="P-loop_NTPase"/>
</dbReference>
<evidence type="ECO:0000313" key="6">
    <source>
        <dbReference type="EMBL" id="ECK6576123.1"/>
    </source>
</evidence>
<evidence type="ECO:0000256" key="3">
    <source>
        <dbReference type="ARBA" id="ARBA00022840"/>
    </source>
</evidence>
<evidence type="ECO:0000256" key="2">
    <source>
        <dbReference type="ARBA" id="ARBA00022741"/>
    </source>
</evidence>
<protein>
    <submittedName>
        <fullName evidence="6">ATP-binding protein</fullName>
    </submittedName>
</protein>
<dbReference type="GO" id="GO:0005524">
    <property type="term" value="F:ATP binding"/>
    <property type="evidence" value="ECO:0007669"/>
    <property type="project" value="UniProtKB-KW"/>
</dbReference>
<organism evidence="6">
    <name type="scientific">Campylobacter jejuni</name>
    <dbReference type="NCBI Taxonomy" id="197"/>
    <lineage>
        <taxon>Bacteria</taxon>
        <taxon>Pseudomonadati</taxon>
        <taxon>Campylobacterota</taxon>
        <taxon>Epsilonproteobacteria</taxon>
        <taxon>Campylobacterales</taxon>
        <taxon>Campylobacteraceae</taxon>
        <taxon>Campylobacter</taxon>
    </lineage>
</organism>
<evidence type="ECO:0000259" key="4">
    <source>
        <dbReference type="SMART" id="SM00382"/>
    </source>
</evidence>
<name>A0A6C7NEG4_CAMJU</name>
<reference evidence="6" key="1">
    <citation type="submission" date="2019-08" db="EMBL/GenBank/DDBJ databases">
        <authorList>
            <consortium name="PulseNet: The National Subtyping Network for Foodborne Disease Surveillance"/>
            <person name="Tarr C.L."/>
            <person name="Trees E."/>
            <person name="Katz L.S."/>
            <person name="Carleton-Romer H.A."/>
            <person name="Stroika S."/>
            <person name="Kucerova Z."/>
            <person name="Roache K.F."/>
            <person name="Sabol A.L."/>
            <person name="Besser J."/>
            <person name="Gerner-Smidt P."/>
        </authorList>
    </citation>
    <scope>NUCLEOTIDE SEQUENCE</scope>
    <source>
        <strain evidence="6">PNUSAC010462</strain>
    </source>
</reference>
<feature type="domain" description="AAA+ ATPase" evidence="4">
    <location>
        <begin position="351"/>
        <end position="489"/>
    </location>
</feature>
<evidence type="ECO:0000313" key="5">
    <source>
        <dbReference type="EMBL" id="ECK6575467.1"/>
    </source>
</evidence>
<dbReference type="EMBL" id="AAJCOT010000005">
    <property type="protein sequence ID" value="ECK6575467.1"/>
    <property type="molecule type" value="Genomic_DNA"/>
</dbReference>
<proteinExistence type="inferred from homology"/>
<dbReference type="PANTHER" id="PTHR23073">
    <property type="entry name" value="26S PROTEASOME REGULATORY SUBUNIT"/>
    <property type="match status" value="1"/>
</dbReference>
<comment type="caution">
    <text evidence="6">The sequence shown here is derived from an EMBL/GenBank/DDBJ whole genome shotgun (WGS) entry which is preliminary data.</text>
</comment>